<gene>
    <name evidence="1" type="ORF">PPSIR1_22039</name>
</gene>
<keyword evidence="2" id="KW-1185">Reference proteome</keyword>
<evidence type="ECO:0000313" key="2">
    <source>
        <dbReference type="Proteomes" id="UP000005801"/>
    </source>
</evidence>
<comment type="caution">
    <text evidence="1">The sequence shown here is derived from an EMBL/GenBank/DDBJ whole genome shotgun (WGS) entry which is preliminary data.</text>
</comment>
<evidence type="ECO:0000313" key="1">
    <source>
        <dbReference type="EMBL" id="EDM81643.1"/>
    </source>
</evidence>
<dbReference type="Proteomes" id="UP000005801">
    <property type="component" value="Unassembled WGS sequence"/>
</dbReference>
<sequence length="189" mass="21529">MRLVLWCRGQLRWMSVRRSLPVPPTDVDPPKHLSAGLSELFLETRHLRAELVRARAMLTVVEVVDPDAPLGQIRDRRYRRALMESWSFVNAWLRTVDALGTGDAMILERKHIGQDRVSALRESLRDKWRAAAQSRALDPVALDDLTAVKAALEQLERELVVIERGLAREGEHPYRERYVDAEALAAMGC</sequence>
<proteinExistence type="predicted"/>
<dbReference type="EMBL" id="ABCS01000002">
    <property type="protein sequence ID" value="EDM81643.1"/>
    <property type="molecule type" value="Genomic_DNA"/>
</dbReference>
<protein>
    <submittedName>
        <fullName evidence="1">Uncharacterized protein</fullName>
    </submittedName>
</protein>
<dbReference type="AlphaFoldDB" id="A6FXQ5"/>
<organism evidence="1 2">
    <name type="scientific">Plesiocystis pacifica SIR-1</name>
    <dbReference type="NCBI Taxonomy" id="391625"/>
    <lineage>
        <taxon>Bacteria</taxon>
        <taxon>Pseudomonadati</taxon>
        <taxon>Myxococcota</taxon>
        <taxon>Polyangia</taxon>
        <taxon>Nannocystales</taxon>
        <taxon>Nannocystaceae</taxon>
        <taxon>Plesiocystis</taxon>
    </lineage>
</organism>
<name>A6FXQ5_9BACT</name>
<reference evidence="1 2" key="1">
    <citation type="submission" date="2007-06" db="EMBL/GenBank/DDBJ databases">
        <authorList>
            <person name="Shimkets L."/>
            <person name="Ferriera S."/>
            <person name="Johnson J."/>
            <person name="Kravitz S."/>
            <person name="Beeson K."/>
            <person name="Sutton G."/>
            <person name="Rogers Y.-H."/>
            <person name="Friedman R."/>
            <person name="Frazier M."/>
            <person name="Venter J.C."/>
        </authorList>
    </citation>
    <scope>NUCLEOTIDE SEQUENCE [LARGE SCALE GENOMIC DNA]</scope>
    <source>
        <strain evidence="1 2">SIR-1</strain>
    </source>
</reference>
<accession>A6FXQ5</accession>